<keyword evidence="3" id="KW-1185">Reference proteome</keyword>
<feature type="non-terminal residue" evidence="2">
    <location>
        <position position="89"/>
    </location>
</feature>
<dbReference type="EMBL" id="VDFV01000136">
    <property type="protein sequence ID" value="TNC59042.1"/>
    <property type="molecule type" value="Genomic_DNA"/>
</dbReference>
<gene>
    <name evidence="2" type="ORF">FHG71_23165</name>
</gene>
<dbReference type="Proteomes" id="UP000305709">
    <property type="component" value="Unassembled WGS sequence"/>
</dbReference>
<evidence type="ECO:0000256" key="1">
    <source>
        <dbReference type="SAM" id="MobiDB-lite"/>
    </source>
</evidence>
<feature type="compositionally biased region" description="Low complexity" evidence="1">
    <location>
        <begin position="57"/>
        <end position="73"/>
    </location>
</feature>
<evidence type="ECO:0008006" key="4">
    <source>
        <dbReference type="Google" id="ProtNLM"/>
    </source>
</evidence>
<evidence type="ECO:0000313" key="2">
    <source>
        <dbReference type="EMBL" id="TNC59042.1"/>
    </source>
</evidence>
<proteinExistence type="predicted"/>
<organism evidence="2 3">
    <name type="scientific">Rubellimicrobium roseum</name>
    <dbReference type="NCBI Taxonomy" id="687525"/>
    <lineage>
        <taxon>Bacteria</taxon>
        <taxon>Pseudomonadati</taxon>
        <taxon>Pseudomonadota</taxon>
        <taxon>Alphaproteobacteria</taxon>
        <taxon>Rhodobacterales</taxon>
        <taxon>Roseobacteraceae</taxon>
        <taxon>Rubellimicrobium</taxon>
    </lineage>
</organism>
<reference evidence="2 3" key="1">
    <citation type="submission" date="2019-06" db="EMBL/GenBank/DDBJ databases">
        <authorList>
            <person name="Jiang L."/>
        </authorList>
    </citation>
    <scope>NUCLEOTIDE SEQUENCE [LARGE SCALE GENOMIC DNA]</scope>
    <source>
        <strain evidence="2 3">YIM 48858</strain>
    </source>
</reference>
<feature type="compositionally biased region" description="Basic and acidic residues" evidence="1">
    <location>
        <begin position="30"/>
        <end position="46"/>
    </location>
</feature>
<sequence length="89" mass="9380">MAGEGEWQGRRQGPGRRREWRKVHLALDAAKGDIRAVEATPSREGDSPVPPDLLAHPSRSTPSRPRAPTTPGPVTASSPGGAAQPPSRS</sequence>
<protein>
    <recommendedName>
        <fullName evidence="4">Transposase</fullName>
    </recommendedName>
</protein>
<name>A0A5C4N9X3_9RHOB</name>
<accession>A0A5C4N9X3</accession>
<comment type="caution">
    <text evidence="2">The sequence shown here is derived from an EMBL/GenBank/DDBJ whole genome shotgun (WGS) entry which is preliminary data.</text>
</comment>
<feature type="compositionally biased region" description="Basic residues" evidence="1">
    <location>
        <begin position="13"/>
        <end position="24"/>
    </location>
</feature>
<feature type="region of interest" description="Disordered" evidence="1">
    <location>
        <begin position="1"/>
        <end position="89"/>
    </location>
</feature>
<dbReference type="AlphaFoldDB" id="A0A5C4N9X3"/>
<evidence type="ECO:0000313" key="3">
    <source>
        <dbReference type="Proteomes" id="UP000305709"/>
    </source>
</evidence>